<dbReference type="RefSeq" id="WP_103683210.1">
    <property type="nucleotide sequence ID" value="NZ_PQGG01000009.1"/>
</dbReference>
<organism evidence="6 7">
    <name type="scientific">Zhongshania marina</name>
    <dbReference type="NCBI Taxonomy" id="2304603"/>
    <lineage>
        <taxon>Bacteria</taxon>
        <taxon>Pseudomonadati</taxon>
        <taxon>Pseudomonadota</taxon>
        <taxon>Gammaproteobacteria</taxon>
        <taxon>Cellvibrionales</taxon>
        <taxon>Spongiibacteraceae</taxon>
        <taxon>Zhongshania</taxon>
    </lineage>
</organism>
<gene>
    <name evidence="6" type="ORF">C0068_04010</name>
</gene>
<feature type="domain" description="Solute-binding protein family 3/N-terminal" evidence="5">
    <location>
        <begin position="40"/>
        <end position="283"/>
    </location>
</feature>
<keyword evidence="3 4" id="KW-0732">Signal</keyword>
<feature type="chain" id="PRO_5015404200" evidence="4">
    <location>
        <begin position="28"/>
        <end position="297"/>
    </location>
</feature>
<dbReference type="PROSITE" id="PS01039">
    <property type="entry name" value="SBP_BACTERIAL_3"/>
    <property type="match status" value="1"/>
</dbReference>
<evidence type="ECO:0000259" key="5">
    <source>
        <dbReference type="Pfam" id="PF00497"/>
    </source>
</evidence>
<feature type="signal peptide" evidence="4">
    <location>
        <begin position="1"/>
        <end position="27"/>
    </location>
</feature>
<evidence type="ECO:0000256" key="1">
    <source>
        <dbReference type="ARBA" id="ARBA00004196"/>
    </source>
</evidence>
<dbReference type="PANTHER" id="PTHR35936">
    <property type="entry name" value="MEMBRANE-BOUND LYTIC MUREIN TRANSGLYCOSYLASE F"/>
    <property type="match status" value="1"/>
</dbReference>
<sequence>MGLIRMSLWLHALCLLLAFAIASTAHARKYDDVIKSQFIEFAVYRDFPPYSFLKDGQPAGIDIDIGKRIASEMGVEPRWFWLTADETVDDDLRNAVWKGSVIGRKVADVMMRVPYDREFSYAQDGYGLPRNDMVVMLAPYHKESWQLLRDLNKTGKVRNLAIFQYQPIGVELDSLPDFFLVGTYQGRLRENVHHYPSVFAALADFKTGKLSAVAGMRSQLEWGLDSKPHNFDIDNDGLESLGRKSWDIGIAIKHSYRQLGYAVDAVISDMVTNGEMEAIFSRYRVSYERPSMYDVES</sequence>
<evidence type="ECO:0000313" key="6">
    <source>
        <dbReference type="EMBL" id="POP54011.1"/>
    </source>
</evidence>
<evidence type="ECO:0000256" key="3">
    <source>
        <dbReference type="ARBA" id="ARBA00022729"/>
    </source>
</evidence>
<dbReference type="GO" id="GO:0030313">
    <property type="term" value="C:cell envelope"/>
    <property type="evidence" value="ECO:0007669"/>
    <property type="project" value="UniProtKB-SubCell"/>
</dbReference>
<accession>A0A2S4HJW6</accession>
<dbReference type="SUPFAM" id="SSF53850">
    <property type="entry name" value="Periplasmic binding protein-like II"/>
    <property type="match status" value="1"/>
</dbReference>
<evidence type="ECO:0000256" key="4">
    <source>
        <dbReference type="SAM" id="SignalP"/>
    </source>
</evidence>
<dbReference type="Proteomes" id="UP000237222">
    <property type="component" value="Unassembled WGS sequence"/>
</dbReference>
<dbReference type="EMBL" id="PQGG01000009">
    <property type="protein sequence ID" value="POP54011.1"/>
    <property type="molecule type" value="Genomic_DNA"/>
</dbReference>
<proteinExistence type="inferred from homology"/>
<comment type="caution">
    <text evidence="6">The sequence shown here is derived from an EMBL/GenBank/DDBJ whole genome shotgun (WGS) entry which is preliminary data.</text>
</comment>
<comment type="subcellular location">
    <subcellularLocation>
        <location evidence="1">Cell envelope</location>
    </subcellularLocation>
</comment>
<dbReference type="OrthoDB" id="6192933at2"/>
<dbReference type="InterPro" id="IPR001638">
    <property type="entry name" value="Solute-binding_3/MltF_N"/>
</dbReference>
<dbReference type="InterPro" id="IPR018313">
    <property type="entry name" value="SBP_3_CS"/>
</dbReference>
<comment type="similarity">
    <text evidence="2">Belongs to the bacterial solute-binding protein 3 family.</text>
</comment>
<evidence type="ECO:0000256" key="2">
    <source>
        <dbReference type="ARBA" id="ARBA00010333"/>
    </source>
</evidence>
<name>A0A2S4HJW6_9GAMM</name>
<dbReference type="Pfam" id="PF00497">
    <property type="entry name" value="SBP_bac_3"/>
    <property type="match status" value="1"/>
</dbReference>
<evidence type="ECO:0000313" key="7">
    <source>
        <dbReference type="Proteomes" id="UP000237222"/>
    </source>
</evidence>
<dbReference type="Gene3D" id="3.40.190.10">
    <property type="entry name" value="Periplasmic binding protein-like II"/>
    <property type="match status" value="3"/>
</dbReference>
<reference evidence="6" key="1">
    <citation type="submission" date="2018-01" db="EMBL/GenBank/DDBJ databases">
        <authorList>
            <person name="Yu X.-D."/>
        </authorList>
    </citation>
    <scope>NUCLEOTIDE SEQUENCE</scope>
    <source>
        <strain evidence="6">ZX-21</strain>
    </source>
</reference>
<dbReference type="AlphaFoldDB" id="A0A2S4HJW6"/>
<protein>
    <submittedName>
        <fullName evidence="6">Amino acid ABC transporter substrate-binding protein</fullName>
    </submittedName>
</protein>